<feature type="transmembrane region" description="Helical" evidence="3">
    <location>
        <begin position="1698"/>
        <end position="1720"/>
    </location>
</feature>
<feature type="region of interest" description="Disordered" evidence="2">
    <location>
        <begin position="170"/>
        <end position="214"/>
    </location>
</feature>
<reference evidence="4 5" key="1">
    <citation type="submission" date="2016-11" db="EMBL/GenBank/DDBJ databases">
        <authorList>
            <person name="Jaros S."/>
            <person name="Januszkiewicz K."/>
            <person name="Wedrychowicz H."/>
        </authorList>
    </citation>
    <scope>NUCLEOTIDE SEQUENCE [LARGE SCALE GENOMIC DNA]</scope>
    <source>
        <strain evidence="4 5">DSM 14809</strain>
    </source>
</reference>
<keyword evidence="3" id="KW-0472">Membrane</keyword>
<evidence type="ECO:0000256" key="2">
    <source>
        <dbReference type="SAM" id="MobiDB-lite"/>
    </source>
</evidence>
<keyword evidence="1" id="KW-0175">Coiled coil</keyword>
<proteinExistence type="predicted"/>
<organism evidence="4 5">
    <name type="scientific">Pseudobutyrivibrio xylanivorans DSM 14809</name>
    <dbReference type="NCBI Taxonomy" id="1123012"/>
    <lineage>
        <taxon>Bacteria</taxon>
        <taxon>Bacillati</taxon>
        <taxon>Bacillota</taxon>
        <taxon>Clostridia</taxon>
        <taxon>Lachnospirales</taxon>
        <taxon>Lachnospiraceae</taxon>
        <taxon>Pseudobutyrivibrio</taxon>
    </lineage>
</organism>
<evidence type="ECO:0000313" key="4">
    <source>
        <dbReference type="EMBL" id="SHI39601.1"/>
    </source>
</evidence>
<evidence type="ECO:0000256" key="1">
    <source>
        <dbReference type="SAM" id="Coils"/>
    </source>
</evidence>
<protein>
    <recommendedName>
        <fullName evidence="6">Ig-like domain (Group 3)</fullName>
    </recommendedName>
</protein>
<keyword evidence="5" id="KW-1185">Reference proteome</keyword>
<keyword evidence="3" id="KW-0812">Transmembrane</keyword>
<accession>A0A1M6AT48</accession>
<dbReference type="RefSeq" id="WP_072911704.1">
    <property type="nucleotide sequence ID" value="NZ_FQYQ01000001.1"/>
</dbReference>
<evidence type="ECO:0000313" key="5">
    <source>
        <dbReference type="Proteomes" id="UP000184185"/>
    </source>
</evidence>
<name>A0A1M6AT48_PSEXY</name>
<dbReference type="EMBL" id="FQYQ01000001">
    <property type="protein sequence ID" value="SHI39601.1"/>
    <property type="molecule type" value="Genomic_DNA"/>
</dbReference>
<feature type="compositionally biased region" description="Low complexity" evidence="2">
    <location>
        <begin position="183"/>
        <end position="214"/>
    </location>
</feature>
<gene>
    <name evidence="4" type="ORF">SAMN02745725_00350</name>
</gene>
<dbReference type="Proteomes" id="UP000184185">
    <property type="component" value="Unassembled WGS sequence"/>
</dbReference>
<feature type="region of interest" description="Disordered" evidence="2">
    <location>
        <begin position="677"/>
        <end position="698"/>
    </location>
</feature>
<evidence type="ECO:0000256" key="3">
    <source>
        <dbReference type="SAM" id="Phobius"/>
    </source>
</evidence>
<sequence>MKWANISTKQINRFIAMVVAFAMVFTMGFGTPLAIAENGGTESIITNIASLSDDVAVQHLPVGASESDVNFPSTIDATLETYKDVLVEVIPEEKLQEIEEVSEEIEETEEEIEEAIEEETEVPSDAANPEAEIDTDVPEADTVVEEATTEDSIAEDSIAEDNTAVDTAIESTETPVENPEAQSVEAVSEPAAVESAPVAESAPASEPVSEPASEPVDPVALIIDTLFPAITAKAAEAGVFAEVAATTAEVISGETEATEEEVIEAQPTYVVETITTSADITLTDITWTLDESKSTAPAFDSNIEGATYVYTANISTEFAINAAIPTITVIIGEKAAEVEFEQSTVVDGVVITVKADKGVFPERATLSARRATAEETVVAEEAVENERESENVAASYTFDIKVLDALGNEIQPDNTKGTVKVSFTLEEVKNTALEADVYHITDANPQAPVAEKLETESVNATVEAETTGFSFYTVEFTYNGLQYVMDGDTYVLLSEILDCLEISGNVVSAVSSNEELFYARKYVYEEENQATGAGGLKESEDGQWYLVSVNPFSTEETLIITMDDGNEYIITVTDSQEEVGAHSYASDNGDVFLGGNYIEVGVAKTGSFGTAGASDETFHPTVGHKYDKQIGLSVNGNGFASGQAATTGDFFLPGTPEERYILSYYYDGKPVNNCNAERNDASWDNPQQSPTTLDKSVVSEGKLKSVTTGVTREGVKMTMTISFDKNDLCYITEVLIENNTGKDIENVRWVRSFDPDQDLEVSGTFHTYNKVISNPRSDEAYTADQCAMVVSKGAITKEAFFFAAFDSRARASRGVSFSPSSAYLDDLWVASDKSVPKVPTSDAYGTSKTDTTGYTYEDDAIAITFDCGTLKAGESTTLSYYSSLDPDVANTFSKISTVKGGVNYLNNSIEGLDNDTRYKITVDTEEDTEVAYIITSDGNGRIKLEDENNPKEAGGPYSFIGKSLHITMAEEESDTLDVTVMDRPVATGLDITGTLDTDTTNKPSGLGKDFVITTADSITLHVDQADTAKMLQNYRIYDEDGNEIDGREWLKLDNTGKVVFEDLEGNTGYIIKTMVPATKNTPASEPINGISVTTMDTVEVANIHNIVKDYDGRSLVCTPDINPADATVTYSIDYDSEYSNNALAMVKDVGTYTVYYKASKPGYRTTYGSFTVEINKANRYDNNQGTFDEKLMLIPEKCEDAVVSLEKYLADLSEDDVVTLVTEGDDENNIAVNTGMTGTITDKILTYSYPGSEEGTAGDLVLRVDSANYNPYTIIIPVEAKDVIQIDLPENNETTAEYDGKPHSYPLTTDDKFAVVKYSTTPDGELSTTAPSFTEPGEYTVYYSIERPGISPKTGSYTVKIEKPVEPVQQDNTETKRNYPPVASILKVEEPVEEANEEKTESYKPDDSIVKELIPELTETEEATTDIEDTLGKGKIIDKGDIWGDMTEETKGKLLEKLEASGGEIIKTANPFDSITTAKAELKAEEKEGKLAEDRVPVKETPIALVMGEGAVVVTLELSDNTKANAGLADAKAVAKSILTEEQYAAVAAGSILEIKVELTPLEEEAIPELDRQVIDDGVTEYTEQIPNLAMADYIDISMFMRIDDSDWNQLTEVDPIDIVIDIPETHKGLSDTYYIMRAHEGVSTLLEDKDNDSDTITISTGQFSTYALMYDEPQVAVKADFTSTATACKLCHKCPTLFGICYYVWLAMVAAAGISLVLYKSSRKQEEE</sequence>
<evidence type="ECO:0008006" key="6">
    <source>
        <dbReference type="Google" id="ProtNLM"/>
    </source>
</evidence>
<keyword evidence="3" id="KW-1133">Transmembrane helix</keyword>
<feature type="coiled-coil region" evidence="1">
    <location>
        <begin position="91"/>
        <end position="122"/>
    </location>
</feature>
<dbReference type="OrthoDB" id="1958148at2"/>
<feature type="compositionally biased region" description="Polar residues" evidence="2">
    <location>
        <begin position="677"/>
        <end position="694"/>
    </location>
</feature>